<gene>
    <name evidence="1" type="ORF">VFPPC_18487</name>
</gene>
<protein>
    <submittedName>
        <fullName evidence="1">Uncharacterized protein</fullName>
    </submittedName>
</protein>
<proteinExistence type="predicted"/>
<keyword evidence="2" id="KW-1185">Reference proteome</keyword>
<dbReference type="GeneID" id="33937241"/>
<name>A0A219ANG8_METCM</name>
<accession>A0A219ANG8</accession>
<comment type="caution">
    <text evidence="1">The sequence shown here is derived from an EMBL/GenBank/DDBJ whole genome shotgun (WGS) entry which is preliminary data.</text>
</comment>
<dbReference type="KEGG" id="pchm:VFPPC_18487"/>
<dbReference type="Proteomes" id="UP000078397">
    <property type="component" value="Unassembled WGS sequence"/>
</dbReference>
<evidence type="ECO:0000313" key="1">
    <source>
        <dbReference type="EMBL" id="OWT42376.1"/>
    </source>
</evidence>
<evidence type="ECO:0000313" key="2">
    <source>
        <dbReference type="Proteomes" id="UP000078397"/>
    </source>
</evidence>
<sequence>MMTSGKGMMPARWNLDSCLRNHSKLEACSLLTVGTICSINLQARGELLPHFASLMVSPSGISKTEFVSHPVKAPYPYFFRLSERPYEVVGSAIALTSGHVDFPSPVVNICSANGKLWPLLAELFMNGSTGYRLVKTKIYQKIHLFLMLAFSNGSARLDFSMDHDLDEEN</sequence>
<dbReference type="EMBL" id="LSBJ02000020">
    <property type="protein sequence ID" value="OWT42376.1"/>
    <property type="molecule type" value="Genomic_DNA"/>
</dbReference>
<dbReference type="RefSeq" id="XP_022284905.1">
    <property type="nucleotide sequence ID" value="XM_022430088.1"/>
</dbReference>
<organism evidence="1 2">
    <name type="scientific">Pochonia chlamydosporia 170</name>
    <dbReference type="NCBI Taxonomy" id="1380566"/>
    <lineage>
        <taxon>Eukaryota</taxon>
        <taxon>Fungi</taxon>
        <taxon>Dikarya</taxon>
        <taxon>Ascomycota</taxon>
        <taxon>Pezizomycotina</taxon>
        <taxon>Sordariomycetes</taxon>
        <taxon>Hypocreomycetidae</taxon>
        <taxon>Hypocreales</taxon>
        <taxon>Clavicipitaceae</taxon>
        <taxon>Pochonia</taxon>
    </lineage>
</organism>
<dbReference type="AlphaFoldDB" id="A0A219ANG8"/>
<reference evidence="1 2" key="1">
    <citation type="journal article" date="2016" name="PLoS Pathog.">
        <title>Biosynthesis of antibiotic leucinostatins in bio-control fungus Purpureocillium lilacinum and their inhibition on phytophthora revealed by genome mining.</title>
        <authorList>
            <person name="Wang G."/>
            <person name="Liu Z."/>
            <person name="Lin R."/>
            <person name="Li E."/>
            <person name="Mao Z."/>
            <person name="Ling J."/>
            <person name="Yang Y."/>
            <person name="Yin W.B."/>
            <person name="Xie B."/>
        </authorList>
    </citation>
    <scope>NUCLEOTIDE SEQUENCE [LARGE SCALE GENOMIC DNA]</scope>
    <source>
        <strain evidence="1">170</strain>
    </source>
</reference>